<dbReference type="Proteomes" id="UP001062223">
    <property type="component" value="Chromosome"/>
</dbReference>
<accession>A0A9Q9P7U1</accession>
<evidence type="ECO:0000256" key="1">
    <source>
        <dbReference type="SAM" id="MobiDB-lite"/>
    </source>
</evidence>
<feature type="compositionally biased region" description="Basic and acidic residues" evidence="1">
    <location>
        <begin position="1"/>
        <end position="11"/>
    </location>
</feature>
<reference evidence="2" key="1">
    <citation type="submission" date="2022-09" db="EMBL/GenBank/DDBJ databases">
        <title>Taxonomy of Curtobacterium flaccumfaciens.</title>
        <authorList>
            <person name="Osdaghi E."/>
            <person name="Taghavi S.M."/>
            <person name="Hamidizade M."/>
            <person name="Abachi H."/>
            <person name="Fazliarab A."/>
            <person name="Baeyen S."/>
            <person name="Portier P."/>
            <person name="Van Vaerenbergh J."/>
            <person name="Jacques M.-A."/>
        </authorList>
    </citation>
    <scope>NUCLEOTIDE SEQUENCE</scope>
    <source>
        <strain evidence="2">AGQB46</strain>
    </source>
</reference>
<feature type="region of interest" description="Disordered" evidence="1">
    <location>
        <begin position="1"/>
        <end position="22"/>
    </location>
</feature>
<dbReference type="RefSeq" id="WP_262139089.1">
    <property type="nucleotide sequence ID" value="NZ_CP106879.1"/>
</dbReference>
<sequence>MATQDYGDHHAGLAWSGGQRIHGPDLADVPKRLKIDSFAVAQQTEKMTTAAIASDVWSVSLTDPFPDASSDHR</sequence>
<gene>
    <name evidence="2" type="ORF">OE229_17265</name>
</gene>
<evidence type="ECO:0000313" key="3">
    <source>
        <dbReference type="Proteomes" id="UP001062223"/>
    </source>
</evidence>
<dbReference type="EMBL" id="CP106879">
    <property type="protein sequence ID" value="UYC80835.1"/>
    <property type="molecule type" value="Genomic_DNA"/>
</dbReference>
<organism evidence="2 3">
    <name type="scientific">Curtobacterium poinsettiae</name>
    <dbReference type="NCBI Taxonomy" id="159612"/>
    <lineage>
        <taxon>Bacteria</taxon>
        <taxon>Bacillati</taxon>
        <taxon>Actinomycetota</taxon>
        <taxon>Actinomycetes</taxon>
        <taxon>Micrococcales</taxon>
        <taxon>Microbacteriaceae</taxon>
        <taxon>Curtobacterium</taxon>
    </lineage>
</organism>
<protein>
    <submittedName>
        <fullName evidence="2">Uncharacterized protein</fullName>
    </submittedName>
</protein>
<proteinExistence type="predicted"/>
<name>A0A9Q9P7U1_9MICO</name>
<evidence type="ECO:0000313" key="2">
    <source>
        <dbReference type="EMBL" id="UYC80835.1"/>
    </source>
</evidence>
<dbReference type="KEGG" id="cpoi:OE229_17265"/>
<dbReference type="AlphaFoldDB" id="A0A9Q9P7U1"/>